<sequence length="571" mass="63835">MANREASQRRRRLAIIGVSSFLLVAMAVAVTLGVSMNQSNSESSQPKDNNKSHVSDSMKAVTDLCRPTDYKKECENSIKSEAGNTTTDPKDLIKIAFNITIRSVGESLQKTRLIHEIEKEPRSKMALDSCMHLMALSIGEFRKSVQNMGSFDLTDVDDMLMNLKVWISGAITYQQTCLDGFQNTTSPAGKQMQDVLKLTMKHSSNILAIINDLANSLAQLNISSSATSRHLLQDVFDFPIWAQSGLRRLLATGKLRPNVVVAKDGTGKVRTINQALKMVPISNVKPFVIYIKEGVYHEYVHVMTNMTRVVMIGDGAHKTRINGNRNFVDGIGTFRTATVAVDGDFFVAMKIGFENSAGPEKHQAVALRVQGDMAVLYKCAMDGYQDTLYAHAMRQFYRDCTISGTVDFVFGDAVSVFQNCTFVVRKPLEEQQCIVTAQGRKERHQPTGIVIQGGSIVADSKFYSDRLKNKVYLARPWKIYSRTLFMETFMDDLIDGDGFLPWEGTLGLETCYYAEYNNSGPGSDKSKRVKWGGIKNITPQQANTWTPLNFFKGDKWIKITRIPYTPSSWTF</sequence>
<dbReference type="GO" id="GO:0045490">
    <property type="term" value="P:pectin catabolic process"/>
    <property type="evidence" value="ECO:0007669"/>
    <property type="project" value="UniProtKB-UniRule"/>
</dbReference>
<evidence type="ECO:0000256" key="13">
    <source>
        <dbReference type="PROSITE-ProRule" id="PRU10040"/>
    </source>
</evidence>
<feature type="domain" description="Pectinesterase inhibitor" evidence="16">
    <location>
        <begin position="56"/>
        <end position="209"/>
    </location>
</feature>
<evidence type="ECO:0000256" key="8">
    <source>
        <dbReference type="ARBA" id="ARBA00023085"/>
    </source>
</evidence>
<dbReference type="InterPro" id="IPR000070">
    <property type="entry name" value="Pectinesterase_cat"/>
</dbReference>
<keyword evidence="18" id="KW-1185">Reference proteome</keyword>
<comment type="subcellular location">
    <subcellularLocation>
        <location evidence="1">Secreted</location>
        <location evidence="1">Cell wall</location>
    </subcellularLocation>
</comment>
<dbReference type="NCBIfam" id="TIGR01614">
    <property type="entry name" value="PME_inhib"/>
    <property type="match status" value="1"/>
</dbReference>
<dbReference type="AlphaFoldDB" id="A0AAE1N4V2"/>
<evidence type="ECO:0000256" key="1">
    <source>
        <dbReference type="ARBA" id="ARBA00004191"/>
    </source>
</evidence>
<dbReference type="EC" id="3.1.1.11" evidence="5 14"/>
<keyword evidence="9" id="KW-1015">Disulfide bond</keyword>
<comment type="function">
    <text evidence="12">Acts in the modification of cell walls via demethylesterification of cell wall pectin.</text>
</comment>
<keyword evidence="6" id="KW-0134">Cell wall</keyword>
<feature type="compositionally biased region" description="Polar residues" evidence="15">
    <location>
        <begin position="38"/>
        <end position="47"/>
    </location>
</feature>
<gene>
    <name evidence="17" type="ORF">QN277_014096</name>
</gene>
<keyword evidence="7 14" id="KW-0378">Hydrolase</keyword>
<dbReference type="SUPFAM" id="SSF51126">
    <property type="entry name" value="Pectin lyase-like"/>
    <property type="match status" value="1"/>
</dbReference>
<comment type="catalytic activity">
    <reaction evidence="11 14">
        <text>[(1-&gt;4)-alpha-D-galacturonosyl methyl ester](n) + n H2O = [(1-&gt;4)-alpha-D-galacturonosyl](n) + n methanol + n H(+)</text>
        <dbReference type="Rhea" id="RHEA:22380"/>
        <dbReference type="Rhea" id="RHEA-COMP:14570"/>
        <dbReference type="Rhea" id="RHEA-COMP:14573"/>
        <dbReference type="ChEBI" id="CHEBI:15377"/>
        <dbReference type="ChEBI" id="CHEBI:15378"/>
        <dbReference type="ChEBI" id="CHEBI:17790"/>
        <dbReference type="ChEBI" id="CHEBI:140522"/>
        <dbReference type="ChEBI" id="CHEBI:140523"/>
        <dbReference type="EC" id="3.1.1.11"/>
    </reaction>
</comment>
<dbReference type="FunFam" id="2.160.20.10:FF:000001">
    <property type="entry name" value="Pectinesterase"/>
    <property type="match status" value="1"/>
</dbReference>
<evidence type="ECO:0000256" key="3">
    <source>
        <dbReference type="ARBA" id="ARBA00006027"/>
    </source>
</evidence>
<accession>A0AAE1N4V2</accession>
<dbReference type="SMART" id="SM00856">
    <property type="entry name" value="PMEI"/>
    <property type="match status" value="1"/>
</dbReference>
<dbReference type="GO" id="GO:0004857">
    <property type="term" value="F:enzyme inhibitor activity"/>
    <property type="evidence" value="ECO:0007669"/>
    <property type="project" value="InterPro"/>
</dbReference>
<name>A0AAE1N4V2_9FABA</name>
<dbReference type="Proteomes" id="UP001293593">
    <property type="component" value="Unassembled WGS sequence"/>
</dbReference>
<dbReference type="InterPro" id="IPR006501">
    <property type="entry name" value="Pectinesterase_inhib_dom"/>
</dbReference>
<comment type="pathway">
    <text evidence="2 14">Glycan metabolism; pectin degradation; 2-dehydro-3-deoxy-D-gluconate from pectin: step 1/5.</text>
</comment>
<evidence type="ECO:0000256" key="14">
    <source>
        <dbReference type="RuleBase" id="RU000589"/>
    </source>
</evidence>
<evidence type="ECO:0000256" key="7">
    <source>
        <dbReference type="ARBA" id="ARBA00022801"/>
    </source>
</evidence>
<feature type="region of interest" description="Disordered" evidence="15">
    <location>
        <begin position="38"/>
        <end position="58"/>
    </location>
</feature>
<keyword evidence="10" id="KW-0325">Glycoprotein</keyword>
<evidence type="ECO:0000256" key="11">
    <source>
        <dbReference type="ARBA" id="ARBA00047928"/>
    </source>
</evidence>
<evidence type="ECO:0000313" key="17">
    <source>
        <dbReference type="EMBL" id="KAK4282757.1"/>
    </source>
</evidence>
<evidence type="ECO:0000256" key="4">
    <source>
        <dbReference type="ARBA" id="ARBA00007786"/>
    </source>
</evidence>
<dbReference type="EMBL" id="JAWXYG010000002">
    <property type="protein sequence ID" value="KAK4282757.1"/>
    <property type="molecule type" value="Genomic_DNA"/>
</dbReference>
<evidence type="ECO:0000256" key="12">
    <source>
        <dbReference type="ARBA" id="ARBA00057335"/>
    </source>
</evidence>
<organism evidence="17 18">
    <name type="scientific">Acacia crassicarpa</name>
    <name type="common">northern wattle</name>
    <dbReference type="NCBI Taxonomy" id="499986"/>
    <lineage>
        <taxon>Eukaryota</taxon>
        <taxon>Viridiplantae</taxon>
        <taxon>Streptophyta</taxon>
        <taxon>Embryophyta</taxon>
        <taxon>Tracheophyta</taxon>
        <taxon>Spermatophyta</taxon>
        <taxon>Magnoliopsida</taxon>
        <taxon>eudicotyledons</taxon>
        <taxon>Gunneridae</taxon>
        <taxon>Pentapetalae</taxon>
        <taxon>rosids</taxon>
        <taxon>fabids</taxon>
        <taxon>Fabales</taxon>
        <taxon>Fabaceae</taxon>
        <taxon>Caesalpinioideae</taxon>
        <taxon>mimosoid clade</taxon>
        <taxon>Acacieae</taxon>
        <taxon>Acacia</taxon>
    </lineage>
</organism>
<evidence type="ECO:0000256" key="6">
    <source>
        <dbReference type="ARBA" id="ARBA00022512"/>
    </source>
</evidence>
<feature type="active site" evidence="13">
    <location>
        <position position="407"/>
    </location>
</feature>
<protein>
    <recommendedName>
        <fullName evidence="5 14">Pectinesterase</fullName>
        <ecNumber evidence="5 14">3.1.1.11</ecNumber>
    </recommendedName>
</protein>
<dbReference type="Gene3D" id="2.160.20.10">
    <property type="entry name" value="Single-stranded right-handed beta-helix, Pectin lyase-like"/>
    <property type="match status" value="1"/>
</dbReference>
<dbReference type="PROSITE" id="PS00503">
    <property type="entry name" value="PECTINESTERASE_2"/>
    <property type="match status" value="1"/>
</dbReference>
<dbReference type="Pfam" id="PF04043">
    <property type="entry name" value="PMEI"/>
    <property type="match status" value="1"/>
</dbReference>
<dbReference type="SUPFAM" id="SSF101148">
    <property type="entry name" value="Plant invertase/pectin methylesterase inhibitor"/>
    <property type="match status" value="1"/>
</dbReference>
<reference evidence="17" key="1">
    <citation type="submission" date="2023-10" db="EMBL/GenBank/DDBJ databases">
        <title>Chromosome-level genome of the transformable northern wattle, Acacia crassicarpa.</title>
        <authorList>
            <person name="Massaro I."/>
            <person name="Sinha N.R."/>
            <person name="Poethig S."/>
            <person name="Leichty A.R."/>
        </authorList>
    </citation>
    <scope>NUCLEOTIDE SEQUENCE</scope>
    <source>
        <strain evidence="17">Acra3RX</strain>
        <tissue evidence="17">Leaf</tissue>
    </source>
</reference>
<dbReference type="InterPro" id="IPR035513">
    <property type="entry name" value="Invertase/methylesterase_inhib"/>
</dbReference>
<dbReference type="GO" id="GO:0030599">
    <property type="term" value="F:pectinesterase activity"/>
    <property type="evidence" value="ECO:0007669"/>
    <property type="project" value="UniProtKB-UniRule"/>
</dbReference>
<dbReference type="InterPro" id="IPR033131">
    <property type="entry name" value="Pectinesterase_Asp_AS"/>
</dbReference>
<dbReference type="CDD" id="cd15798">
    <property type="entry name" value="PMEI-like_3"/>
    <property type="match status" value="1"/>
</dbReference>
<dbReference type="GO" id="GO:0042545">
    <property type="term" value="P:cell wall modification"/>
    <property type="evidence" value="ECO:0007669"/>
    <property type="project" value="UniProtKB-UniRule"/>
</dbReference>
<dbReference type="InterPro" id="IPR012334">
    <property type="entry name" value="Pectin_lyas_fold"/>
</dbReference>
<dbReference type="Pfam" id="PF01095">
    <property type="entry name" value="Pectinesterase"/>
    <property type="match status" value="1"/>
</dbReference>
<dbReference type="Gene3D" id="1.20.140.40">
    <property type="entry name" value="Invertase/pectin methylesterase inhibitor family protein"/>
    <property type="match status" value="1"/>
</dbReference>
<comment type="caution">
    <text evidence="17">The sequence shown here is derived from an EMBL/GenBank/DDBJ whole genome shotgun (WGS) entry which is preliminary data.</text>
</comment>
<evidence type="ECO:0000256" key="9">
    <source>
        <dbReference type="ARBA" id="ARBA00023157"/>
    </source>
</evidence>
<evidence type="ECO:0000256" key="15">
    <source>
        <dbReference type="SAM" id="MobiDB-lite"/>
    </source>
</evidence>
<comment type="similarity">
    <text evidence="4">In the C-terminal section; belongs to the pectinesterase family.</text>
</comment>
<evidence type="ECO:0000313" key="18">
    <source>
        <dbReference type="Proteomes" id="UP001293593"/>
    </source>
</evidence>
<evidence type="ECO:0000256" key="2">
    <source>
        <dbReference type="ARBA" id="ARBA00005184"/>
    </source>
</evidence>
<evidence type="ECO:0000256" key="10">
    <source>
        <dbReference type="ARBA" id="ARBA00023180"/>
    </source>
</evidence>
<keyword evidence="8 14" id="KW-0063">Aspartyl esterase</keyword>
<dbReference type="PANTHER" id="PTHR31707">
    <property type="entry name" value="PECTINESTERASE"/>
    <property type="match status" value="1"/>
</dbReference>
<evidence type="ECO:0000259" key="16">
    <source>
        <dbReference type="SMART" id="SM00856"/>
    </source>
</evidence>
<comment type="similarity">
    <text evidence="3">In the N-terminal section; belongs to the PMEI family.</text>
</comment>
<evidence type="ECO:0000256" key="5">
    <source>
        <dbReference type="ARBA" id="ARBA00013229"/>
    </source>
</evidence>
<dbReference type="InterPro" id="IPR011050">
    <property type="entry name" value="Pectin_lyase_fold/virulence"/>
</dbReference>
<proteinExistence type="inferred from homology"/>
<dbReference type="FunFam" id="1.20.140.40:FF:000001">
    <property type="entry name" value="Pectinesterase"/>
    <property type="match status" value="1"/>
</dbReference>
<keyword evidence="6" id="KW-0964">Secreted</keyword>